<comment type="caution">
    <text evidence="1">The sequence shown here is derived from an EMBL/GenBank/DDBJ whole genome shotgun (WGS) entry which is preliminary data.</text>
</comment>
<evidence type="ECO:0000313" key="1">
    <source>
        <dbReference type="EMBL" id="KYO51943.1"/>
    </source>
</evidence>
<reference evidence="1 2" key="1">
    <citation type="submission" date="2015-12" db="EMBL/GenBank/DDBJ databases">
        <title>Genome sequence of Tistrella mobilis MCCC 1A02139.</title>
        <authorList>
            <person name="Lu L."/>
            <person name="Lai Q."/>
            <person name="Shao Z."/>
            <person name="Qian P."/>
        </authorList>
    </citation>
    <scope>NUCLEOTIDE SEQUENCE [LARGE SCALE GENOMIC DNA]</scope>
    <source>
        <strain evidence="1 2">MCCC 1A02139</strain>
    </source>
</reference>
<name>A0A162KRL1_9PROT</name>
<dbReference type="GeneID" id="97241752"/>
<proteinExistence type="predicted"/>
<evidence type="ECO:0000313" key="2">
    <source>
        <dbReference type="Proteomes" id="UP000075787"/>
    </source>
</evidence>
<dbReference type="EMBL" id="LPZR01000164">
    <property type="protein sequence ID" value="KYO51943.1"/>
    <property type="molecule type" value="Genomic_DNA"/>
</dbReference>
<accession>A0A162KRL1</accession>
<sequence length="205" mass="22170">MTGTDTTSAQTPEFSRVIEIEAIEPGEPRTFSYAATPAECAALGRRLQQEQILSLEVGVTVTRVRGGAHLVFDLSGRLIQTCVVTNLRFEASVSEIVEVDALAEPEYSRRLAALDAAEPEDDQEPPEQLVDGRLDAGELATEYFSLAIDPYPRSPEAPGEPVEREVFTLRGGTAPEGKGREHPFAKLAALKQRMDTDTPEGGDAS</sequence>
<dbReference type="RefSeq" id="WP_062765119.1">
    <property type="nucleotide sequence ID" value="NZ_CP121045.1"/>
</dbReference>
<dbReference type="Proteomes" id="UP000075787">
    <property type="component" value="Unassembled WGS sequence"/>
</dbReference>
<dbReference type="OrthoDB" id="8443793at2"/>
<evidence type="ECO:0008006" key="3">
    <source>
        <dbReference type="Google" id="ProtNLM"/>
    </source>
</evidence>
<organism evidence="1 2">
    <name type="scientific">Tistrella mobilis</name>
    <dbReference type="NCBI Taxonomy" id="171437"/>
    <lineage>
        <taxon>Bacteria</taxon>
        <taxon>Pseudomonadati</taxon>
        <taxon>Pseudomonadota</taxon>
        <taxon>Alphaproteobacteria</taxon>
        <taxon>Geminicoccales</taxon>
        <taxon>Geminicoccaceae</taxon>
        <taxon>Tistrella</taxon>
    </lineage>
</organism>
<gene>
    <name evidence="1" type="ORF">AUP44_06975</name>
</gene>
<protein>
    <recommendedName>
        <fullName evidence="3">DUF177 domain-containing protein</fullName>
    </recommendedName>
</protein>
<dbReference type="AlphaFoldDB" id="A0A162KRL1"/>